<dbReference type="Pfam" id="PF06479">
    <property type="entry name" value="Ribonuc_2-5A"/>
    <property type="match status" value="1"/>
</dbReference>
<dbReference type="SMART" id="SM00220">
    <property type="entry name" value="S_TKc"/>
    <property type="match status" value="1"/>
</dbReference>
<dbReference type="InterPro" id="IPR008271">
    <property type="entry name" value="Ser/Thr_kinase_AS"/>
</dbReference>
<dbReference type="InterPro" id="IPR038357">
    <property type="entry name" value="KEN_sf"/>
</dbReference>
<dbReference type="PROSITE" id="PS51392">
    <property type="entry name" value="KEN"/>
    <property type="match status" value="1"/>
</dbReference>
<organism evidence="9 10">
    <name type="scientific">Oedothorax gibbosus</name>
    <dbReference type="NCBI Taxonomy" id="931172"/>
    <lineage>
        <taxon>Eukaryota</taxon>
        <taxon>Metazoa</taxon>
        <taxon>Ecdysozoa</taxon>
        <taxon>Arthropoda</taxon>
        <taxon>Chelicerata</taxon>
        <taxon>Arachnida</taxon>
        <taxon>Araneae</taxon>
        <taxon>Araneomorphae</taxon>
        <taxon>Entelegynae</taxon>
        <taxon>Araneoidea</taxon>
        <taxon>Linyphiidae</taxon>
        <taxon>Erigoninae</taxon>
        <taxon>Oedothorax</taxon>
    </lineage>
</organism>
<evidence type="ECO:0000259" key="7">
    <source>
        <dbReference type="PROSITE" id="PS50011"/>
    </source>
</evidence>
<accession>A0AAV6V1R0</accession>
<dbReference type="GO" id="GO:0036498">
    <property type="term" value="P:IRE1-mediated unfolded protein response"/>
    <property type="evidence" value="ECO:0007669"/>
    <property type="project" value="TreeGrafter"/>
</dbReference>
<comment type="catalytic activity">
    <reaction evidence="5">
        <text>L-seryl-[protein] + ATP = O-phospho-L-seryl-[protein] + ADP + H(+)</text>
        <dbReference type="Rhea" id="RHEA:17989"/>
        <dbReference type="Rhea" id="RHEA-COMP:9863"/>
        <dbReference type="Rhea" id="RHEA-COMP:11604"/>
        <dbReference type="ChEBI" id="CHEBI:15378"/>
        <dbReference type="ChEBI" id="CHEBI:29999"/>
        <dbReference type="ChEBI" id="CHEBI:30616"/>
        <dbReference type="ChEBI" id="CHEBI:83421"/>
        <dbReference type="ChEBI" id="CHEBI:456216"/>
        <dbReference type="EC" id="2.7.11.1"/>
    </reaction>
</comment>
<feature type="domain" description="Protein kinase" evidence="7">
    <location>
        <begin position="1"/>
        <end position="214"/>
    </location>
</feature>
<dbReference type="CDD" id="cd10422">
    <property type="entry name" value="RNase_Ire1"/>
    <property type="match status" value="1"/>
</dbReference>
<dbReference type="Gene3D" id="1.10.510.10">
    <property type="entry name" value="Transferase(Phosphotransferase) domain 1"/>
    <property type="match status" value="1"/>
</dbReference>
<dbReference type="InterPro" id="IPR011009">
    <property type="entry name" value="Kinase-like_dom_sf"/>
</dbReference>
<dbReference type="SUPFAM" id="SSF56112">
    <property type="entry name" value="Protein kinase-like (PK-like)"/>
    <property type="match status" value="1"/>
</dbReference>
<evidence type="ECO:0000256" key="4">
    <source>
        <dbReference type="ARBA" id="ARBA00047899"/>
    </source>
</evidence>
<dbReference type="GO" id="GO:0004521">
    <property type="term" value="F:RNA endonuclease activity"/>
    <property type="evidence" value="ECO:0007669"/>
    <property type="project" value="InterPro"/>
</dbReference>
<comment type="caution">
    <text evidence="9">The sequence shown here is derived from an EMBL/GenBank/DDBJ whole genome shotgun (WGS) entry which is preliminary data.</text>
</comment>
<dbReference type="GO" id="GO:1990604">
    <property type="term" value="C:IRE1-TRAF2-ASK1 complex"/>
    <property type="evidence" value="ECO:0007669"/>
    <property type="project" value="TreeGrafter"/>
</dbReference>
<dbReference type="AlphaFoldDB" id="A0AAV6V1R0"/>
<proteinExistence type="predicted"/>
<dbReference type="InterPro" id="IPR010513">
    <property type="entry name" value="KEN_dom"/>
</dbReference>
<evidence type="ECO:0000256" key="1">
    <source>
        <dbReference type="ARBA" id="ARBA00022729"/>
    </source>
</evidence>
<sequence>MLQESDEHPNVIRYFCMEQDKQFRYIALELCSATLCDYVESDSFDKEALDPISLLEQAASGISHLHSLDIVHRDIKPQNVLISMPNANGDVKAMISDFGMCKKLANGRISFSKKSGTTGTDGWIAPEMLLGEKKTTRAVDTFSFGLVFYYVLTNGKHPFGDPLRRQFNITSENFCLSDLDYKKYPEAFYLIEHMIKSNASDRPTIAAILKHPVFWKKEKKLNFFQDTSDRIEKEPYDSPIVKSLEKYNYHIVGLDWREHITIELQNDLRKFRTYKGHSVRDLLRAMRNKKHHYRELPTELQESLGEIPDEFVTYFTSRFPKLLIHTYLSMQHCKDESIFLKYYDPLVSVPLLDQYNRDIPLAPWHLKKRSKMDASADASSPISSSNTMLDSTAKVENFIANVDTSTSDALNSISNVQNSTSNDMQNSTSNALNSMSNVEHSTSSLNSMSKVQNSTALNSSQNALNSTTSKVNATESNILRDIDKIGNVLSTEKSNSTDDAVTLKAAVLGEIPEPCPEDKAVNMGEFCSDGPTISSQIQNTRDFANDTKILEDIALNVESDSKQFFCLLNDNSRILSPNGTKKRKTKKKPRPSIGVS</sequence>
<dbReference type="PANTHER" id="PTHR13954:SF6">
    <property type="entry name" value="NON-SPECIFIC SERINE_THREONINE PROTEIN KINASE"/>
    <property type="match status" value="1"/>
</dbReference>
<evidence type="ECO:0000256" key="5">
    <source>
        <dbReference type="ARBA" id="ARBA00048679"/>
    </source>
</evidence>
<dbReference type="Proteomes" id="UP000827092">
    <property type="component" value="Unassembled WGS sequence"/>
</dbReference>
<dbReference type="GO" id="GO:0004674">
    <property type="term" value="F:protein serine/threonine kinase activity"/>
    <property type="evidence" value="ECO:0007669"/>
    <property type="project" value="UniProtKB-EC"/>
</dbReference>
<dbReference type="PROSITE" id="PS50011">
    <property type="entry name" value="PROTEIN_KINASE_DOM"/>
    <property type="match status" value="1"/>
</dbReference>
<gene>
    <name evidence="9" type="ORF">JTE90_009101</name>
</gene>
<dbReference type="Gene3D" id="1.20.1440.180">
    <property type="entry name" value="KEN domain"/>
    <property type="match status" value="1"/>
</dbReference>
<dbReference type="GO" id="GO:0005524">
    <property type="term" value="F:ATP binding"/>
    <property type="evidence" value="ECO:0007669"/>
    <property type="project" value="UniProtKB-KW"/>
</dbReference>
<keyword evidence="10" id="KW-1185">Reference proteome</keyword>
<dbReference type="PROSITE" id="PS00108">
    <property type="entry name" value="PROTEIN_KINASE_ST"/>
    <property type="match status" value="1"/>
</dbReference>
<evidence type="ECO:0000256" key="6">
    <source>
        <dbReference type="SAM" id="MobiDB-lite"/>
    </source>
</evidence>
<feature type="region of interest" description="Disordered" evidence="6">
    <location>
        <begin position="577"/>
        <end position="596"/>
    </location>
</feature>
<dbReference type="PANTHER" id="PTHR13954">
    <property type="entry name" value="IRE1-RELATED"/>
    <property type="match status" value="1"/>
</dbReference>
<dbReference type="SMART" id="SM00580">
    <property type="entry name" value="PUG"/>
    <property type="match status" value="1"/>
</dbReference>
<evidence type="ECO:0000256" key="2">
    <source>
        <dbReference type="ARBA" id="ARBA00022741"/>
    </source>
</evidence>
<dbReference type="GO" id="GO:0051082">
    <property type="term" value="F:unfolded protein binding"/>
    <property type="evidence" value="ECO:0007669"/>
    <property type="project" value="TreeGrafter"/>
</dbReference>
<dbReference type="EMBL" id="JAFNEN010000199">
    <property type="protein sequence ID" value="KAG8189962.1"/>
    <property type="molecule type" value="Genomic_DNA"/>
</dbReference>
<dbReference type="InterPro" id="IPR000719">
    <property type="entry name" value="Prot_kinase_dom"/>
</dbReference>
<dbReference type="GO" id="GO:0070059">
    <property type="term" value="P:intrinsic apoptotic signaling pathway in response to endoplasmic reticulum stress"/>
    <property type="evidence" value="ECO:0007669"/>
    <property type="project" value="TreeGrafter"/>
</dbReference>
<dbReference type="Gene3D" id="3.30.200.20">
    <property type="entry name" value="Phosphorylase Kinase, domain 1"/>
    <property type="match status" value="1"/>
</dbReference>
<keyword evidence="2" id="KW-0547">Nucleotide-binding</keyword>
<evidence type="ECO:0000256" key="3">
    <source>
        <dbReference type="ARBA" id="ARBA00022840"/>
    </source>
</evidence>
<evidence type="ECO:0000313" key="9">
    <source>
        <dbReference type="EMBL" id="KAG8189962.1"/>
    </source>
</evidence>
<name>A0AAV6V1R0_9ARAC</name>
<evidence type="ECO:0000313" key="10">
    <source>
        <dbReference type="Proteomes" id="UP000827092"/>
    </source>
</evidence>
<evidence type="ECO:0000259" key="8">
    <source>
        <dbReference type="PROSITE" id="PS51392"/>
    </source>
</evidence>
<reference evidence="9 10" key="1">
    <citation type="journal article" date="2022" name="Nat. Ecol. Evol.">
        <title>A masculinizing supergene underlies an exaggerated male reproductive morph in a spider.</title>
        <authorList>
            <person name="Hendrickx F."/>
            <person name="De Corte Z."/>
            <person name="Sonet G."/>
            <person name="Van Belleghem S.M."/>
            <person name="Kostlbacher S."/>
            <person name="Vangestel C."/>
        </authorList>
    </citation>
    <scope>NUCLEOTIDE SEQUENCE [LARGE SCALE GENOMIC DNA]</scope>
    <source>
        <strain evidence="9">W744_W776</strain>
    </source>
</reference>
<dbReference type="FunFam" id="1.20.1440.180:FF:000001">
    <property type="entry name" value="Serine/threonine-protein kinase/endoribonuclease IRE1"/>
    <property type="match status" value="1"/>
</dbReference>
<keyword evidence="1" id="KW-0732">Signal</keyword>
<dbReference type="Pfam" id="PF00069">
    <property type="entry name" value="Pkinase"/>
    <property type="match status" value="1"/>
</dbReference>
<dbReference type="GO" id="GO:0006397">
    <property type="term" value="P:mRNA processing"/>
    <property type="evidence" value="ECO:0007669"/>
    <property type="project" value="InterPro"/>
</dbReference>
<comment type="catalytic activity">
    <reaction evidence="4">
        <text>L-threonyl-[protein] + ATP = O-phospho-L-threonyl-[protein] + ADP + H(+)</text>
        <dbReference type="Rhea" id="RHEA:46608"/>
        <dbReference type="Rhea" id="RHEA-COMP:11060"/>
        <dbReference type="Rhea" id="RHEA-COMP:11605"/>
        <dbReference type="ChEBI" id="CHEBI:15378"/>
        <dbReference type="ChEBI" id="CHEBI:30013"/>
        <dbReference type="ChEBI" id="CHEBI:30616"/>
        <dbReference type="ChEBI" id="CHEBI:61977"/>
        <dbReference type="ChEBI" id="CHEBI:456216"/>
        <dbReference type="EC" id="2.7.11.1"/>
    </reaction>
</comment>
<keyword evidence="3" id="KW-0067">ATP-binding</keyword>
<protein>
    <submittedName>
        <fullName evidence="9">Uncharacterized protein</fullName>
    </submittedName>
</protein>
<dbReference type="InterPro" id="IPR045133">
    <property type="entry name" value="IRE1/2-like"/>
</dbReference>
<feature type="domain" description="KEN" evidence="8">
    <location>
        <begin position="217"/>
        <end position="345"/>
    </location>
</feature>
<feature type="compositionally biased region" description="Basic residues" evidence="6">
    <location>
        <begin position="580"/>
        <end position="590"/>
    </location>
</feature>